<keyword evidence="2" id="KW-1133">Transmembrane helix</keyword>
<name>A0A371CTE5_9APHY</name>
<evidence type="ECO:0000313" key="4">
    <source>
        <dbReference type="Proteomes" id="UP000256964"/>
    </source>
</evidence>
<feature type="compositionally biased region" description="Basic and acidic residues" evidence="1">
    <location>
        <begin position="37"/>
        <end position="46"/>
    </location>
</feature>
<feature type="transmembrane region" description="Helical" evidence="2">
    <location>
        <begin position="54"/>
        <end position="76"/>
    </location>
</feature>
<accession>A0A371CTE5</accession>
<sequence>MSVSASLPAHASARDEGSDSPLAPAAVADYPTNMEPNETRGIEPQAGERRTTRVIADIPVPLSVDIIVVAGIIYLAAVGIDVLHTAAVLLVVFYMIFGRPESCAIAVARARWPFYLRYYLLATAASVMNRDGGDAVLHVPLYALAVVLLRIVVERRRDRIAR</sequence>
<keyword evidence="2" id="KW-0472">Membrane</keyword>
<keyword evidence="2" id="KW-0812">Transmembrane</keyword>
<evidence type="ECO:0000256" key="2">
    <source>
        <dbReference type="SAM" id="Phobius"/>
    </source>
</evidence>
<keyword evidence="4" id="KW-1185">Reference proteome</keyword>
<evidence type="ECO:0000313" key="3">
    <source>
        <dbReference type="EMBL" id="RDX43537.1"/>
    </source>
</evidence>
<reference evidence="3 4" key="1">
    <citation type="journal article" date="2018" name="Biotechnol. Biofuels">
        <title>Integrative visual omics of the white-rot fungus Polyporus brumalis exposes the biotechnological potential of its oxidative enzymes for delignifying raw plant biomass.</title>
        <authorList>
            <person name="Miyauchi S."/>
            <person name="Rancon A."/>
            <person name="Drula E."/>
            <person name="Hage H."/>
            <person name="Chaduli D."/>
            <person name="Favel A."/>
            <person name="Grisel S."/>
            <person name="Henrissat B."/>
            <person name="Herpoel-Gimbert I."/>
            <person name="Ruiz-Duenas F.J."/>
            <person name="Chevret D."/>
            <person name="Hainaut M."/>
            <person name="Lin J."/>
            <person name="Wang M."/>
            <person name="Pangilinan J."/>
            <person name="Lipzen A."/>
            <person name="Lesage-Meessen L."/>
            <person name="Navarro D."/>
            <person name="Riley R."/>
            <person name="Grigoriev I.V."/>
            <person name="Zhou S."/>
            <person name="Raouche S."/>
            <person name="Rosso M.N."/>
        </authorList>
    </citation>
    <scope>NUCLEOTIDE SEQUENCE [LARGE SCALE GENOMIC DNA]</scope>
    <source>
        <strain evidence="3 4">BRFM 1820</strain>
    </source>
</reference>
<feature type="region of interest" description="Disordered" evidence="1">
    <location>
        <begin position="1"/>
        <end position="46"/>
    </location>
</feature>
<protein>
    <submittedName>
        <fullName evidence="3">Uncharacterized protein</fullName>
    </submittedName>
</protein>
<gene>
    <name evidence="3" type="ORF">OH76DRAFT_1410064</name>
</gene>
<dbReference type="AlphaFoldDB" id="A0A371CTE5"/>
<evidence type="ECO:0000256" key="1">
    <source>
        <dbReference type="SAM" id="MobiDB-lite"/>
    </source>
</evidence>
<dbReference type="Proteomes" id="UP000256964">
    <property type="component" value="Unassembled WGS sequence"/>
</dbReference>
<feature type="transmembrane region" description="Helical" evidence="2">
    <location>
        <begin position="135"/>
        <end position="153"/>
    </location>
</feature>
<dbReference type="EMBL" id="KZ857463">
    <property type="protein sequence ID" value="RDX43537.1"/>
    <property type="molecule type" value="Genomic_DNA"/>
</dbReference>
<proteinExistence type="predicted"/>
<organism evidence="3 4">
    <name type="scientific">Lentinus brumalis</name>
    <dbReference type="NCBI Taxonomy" id="2498619"/>
    <lineage>
        <taxon>Eukaryota</taxon>
        <taxon>Fungi</taxon>
        <taxon>Dikarya</taxon>
        <taxon>Basidiomycota</taxon>
        <taxon>Agaricomycotina</taxon>
        <taxon>Agaricomycetes</taxon>
        <taxon>Polyporales</taxon>
        <taxon>Polyporaceae</taxon>
        <taxon>Lentinus</taxon>
    </lineage>
</organism>